<dbReference type="PANTHER" id="PTHR12746">
    <property type="entry name" value="NONSENSE-MEDIATED MRNA DECAY PROTEIN 3"/>
    <property type="match status" value="1"/>
</dbReference>
<dbReference type="VEuPathDB" id="FungiDB:T552_01708"/>
<comment type="subcellular location">
    <subcellularLocation>
        <location evidence="7">Cytoplasm</location>
    </subcellularLocation>
    <subcellularLocation>
        <location evidence="7">Nucleus</location>
    </subcellularLocation>
</comment>
<organism evidence="11 12">
    <name type="scientific">Pneumocystis carinii (strain B80)</name>
    <name type="common">Rat pneumocystis pneumonia agent</name>
    <name type="synonym">Pneumocystis carinii f. sp. carinii</name>
    <dbReference type="NCBI Taxonomy" id="1408658"/>
    <lineage>
        <taxon>Eukaryota</taxon>
        <taxon>Fungi</taxon>
        <taxon>Dikarya</taxon>
        <taxon>Ascomycota</taxon>
        <taxon>Taphrinomycotina</taxon>
        <taxon>Pneumocystomycetes</taxon>
        <taxon>Pneumocystaceae</taxon>
        <taxon>Pneumocystis</taxon>
    </lineage>
</organism>
<protein>
    <recommendedName>
        <fullName evidence="2 7">60S ribosomal export protein NMD3</fullName>
    </recommendedName>
</protein>
<name>A0A0W4ZJB0_PNEC8</name>
<dbReference type="AlphaFoldDB" id="A0A0W4ZJB0"/>
<sequence length="525" mass="60843">MSYVQENIVHKMASELMQGTCLSSFASENQAHEIFCCQCGVPISPNLSTMCIDCIKIGIDITEGISKESILYSCRECGRFLNFQNQWLSVQMESKEFLSLCLKKIRGLNKVRLIDAFFIWTESHSRRVRIKVTIQKEVLVSTILQQTFEIKYTVMYQQCPDCSRMYTSHTWKALVQVRQKVNHKRTFLYLEQLVLKHSAHKDALNIKEIKDGLDFYYLNRNHAIKLVEFLSTVVPVKIKKSEELVSTDVKSNISSYKFTYSVEIVPICKDDLICLPKELAKSLGNLEQLVLCYKVGNSIHVIDPRNLQIGNIIPAIYWKFPFFSLCDVKDLVEFIVLDVELVGPVNGKFVLAEVSVIRSSDLGLNHSYFVHSHLGSILKAGDTVLGYYLENLNFNNSTFEAYQETCAYVPEVILVKKSYQSRRKKSRTRNWKLKSFLGKERSEINGKRHDQTCFEEDYERFLQDLEEDIELRQNVNLYKTKTNYEKTSMNMDIENETESSDEFPEIDVNELIDEIEEMNISSEEM</sequence>
<keyword evidence="4 7" id="KW-0963">Cytoplasm</keyword>
<dbReference type="GO" id="GO:0005829">
    <property type="term" value="C:cytosol"/>
    <property type="evidence" value="ECO:0007669"/>
    <property type="project" value="EnsemblFungi"/>
</dbReference>
<evidence type="ECO:0000256" key="4">
    <source>
        <dbReference type="ARBA" id="ARBA00022490"/>
    </source>
</evidence>
<dbReference type="RefSeq" id="XP_018225989.1">
    <property type="nucleotide sequence ID" value="XM_018370277.1"/>
</dbReference>
<evidence type="ECO:0000256" key="1">
    <source>
        <dbReference type="ARBA" id="ARBA00009794"/>
    </source>
</evidence>
<proteinExistence type="inferred from homology"/>
<keyword evidence="3 7" id="KW-0813">Transport</keyword>
<dbReference type="InterPro" id="IPR039768">
    <property type="entry name" value="Nmd3"/>
</dbReference>
<comment type="similarity">
    <text evidence="1 7">Belongs to the NMD3 family.</text>
</comment>
<dbReference type="EMBL" id="LFVZ01000007">
    <property type="protein sequence ID" value="KTW28446.1"/>
    <property type="molecule type" value="Genomic_DNA"/>
</dbReference>
<dbReference type="PANTHER" id="PTHR12746:SF2">
    <property type="entry name" value="60S RIBOSOMAL EXPORT PROTEIN NMD3"/>
    <property type="match status" value="1"/>
</dbReference>
<dbReference type="GO" id="GO:0015031">
    <property type="term" value="P:protein transport"/>
    <property type="evidence" value="ECO:0007669"/>
    <property type="project" value="UniProtKB-KW"/>
</dbReference>
<dbReference type="GO" id="GO:0000055">
    <property type="term" value="P:ribosomal large subunit export from nucleus"/>
    <property type="evidence" value="ECO:0007669"/>
    <property type="project" value="EnsemblFungi"/>
</dbReference>
<evidence type="ECO:0000313" key="12">
    <source>
        <dbReference type="Proteomes" id="UP000054454"/>
    </source>
</evidence>
<feature type="domain" description="60S ribosomal export protein NMD3 OB-fold" evidence="9">
    <location>
        <begin position="331"/>
        <end position="417"/>
    </location>
</feature>
<accession>A0A0W4ZJB0</accession>
<reference evidence="12" key="1">
    <citation type="journal article" date="2016" name="Nat. Commun.">
        <title>Genome analysis of three Pneumocystis species reveals adaptation mechanisms to life exclusively in mammalian hosts.</title>
        <authorList>
            <person name="Ma L."/>
            <person name="Chen Z."/>
            <person name="Huang D.W."/>
            <person name="Kutty G."/>
            <person name="Ishihara M."/>
            <person name="Wang H."/>
            <person name="Abouelleil A."/>
            <person name="Bishop L."/>
            <person name="Davey E."/>
            <person name="Deng R."/>
            <person name="Deng X."/>
            <person name="Fan L."/>
            <person name="Fantoni G."/>
            <person name="Fitzgerald M."/>
            <person name="Gogineni E."/>
            <person name="Goldberg J.M."/>
            <person name="Handley G."/>
            <person name="Hu X."/>
            <person name="Huber C."/>
            <person name="Jiao X."/>
            <person name="Jones K."/>
            <person name="Levin J.Z."/>
            <person name="Liu Y."/>
            <person name="Macdonald P."/>
            <person name="Melnikov A."/>
            <person name="Raley C."/>
            <person name="Sassi M."/>
            <person name="Sherman B.T."/>
            <person name="Song X."/>
            <person name="Sykes S."/>
            <person name="Tran B."/>
            <person name="Walsh L."/>
            <person name="Xia Y."/>
            <person name="Yang J."/>
            <person name="Young S."/>
            <person name="Zeng Q."/>
            <person name="Zheng X."/>
            <person name="Stephens R."/>
            <person name="Nusbaum C."/>
            <person name="Birren B.W."/>
            <person name="Azadi P."/>
            <person name="Lempicki R.A."/>
            <person name="Cuomo C.A."/>
            <person name="Kovacs J.A."/>
        </authorList>
    </citation>
    <scope>NUCLEOTIDE SEQUENCE [LARGE SCALE GENOMIC DNA]</scope>
    <source>
        <strain evidence="12">B80</strain>
    </source>
</reference>
<evidence type="ECO:0000259" key="10">
    <source>
        <dbReference type="Pfam" id="PF21193"/>
    </source>
</evidence>
<evidence type="ECO:0000313" key="11">
    <source>
        <dbReference type="EMBL" id="KTW28446.1"/>
    </source>
</evidence>
<dbReference type="GO" id="GO:0005634">
    <property type="term" value="C:nucleus"/>
    <property type="evidence" value="ECO:0007669"/>
    <property type="project" value="UniProtKB-SubCell"/>
</dbReference>
<evidence type="ECO:0000259" key="9">
    <source>
        <dbReference type="Pfam" id="PF21192"/>
    </source>
</evidence>
<dbReference type="GO" id="GO:0030674">
    <property type="term" value="F:protein-macromolecule adaptor activity"/>
    <property type="evidence" value="ECO:0007669"/>
    <property type="project" value="EnsemblFungi"/>
</dbReference>
<evidence type="ECO:0000256" key="7">
    <source>
        <dbReference type="RuleBase" id="RU364108"/>
    </source>
</evidence>
<dbReference type="OrthoDB" id="203821at2759"/>
<evidence type="ECO:0000259" key="8">
    <source>
        <dbReference type="Pfam" id="PF04981"/>
    </source>
</evidence>
<dbReference type="GO" id="GO:0043023">
    <property type="term" value="F:ribosomal large subunit binding"/>
    <property type="evidence" value="ECO:0007669"/>
    <property type="project" value="EnsemblFungi"/>
</dbReference>
<dbReference type="InterPro" id="IPR048898">
    <property type="entry name" value="OB_NMD3"/>
</dbReference>
<dbReference type="Pfam" id="PF21192">
    <property type="entry name" value="OB_NMD3"/>
    <property type="match status" value="1"/>
</dbReference>
<evidence type="ECO:0000256" key="5">
    <source>
        <dbReference type="ARBA" id="ARBA00022927"/>
    </source>
</evidence>
<comment type="function">
    <text evidence="7">Acts as an adapter for the XPO1/CRM1-mediated export of the 60S ribosomal subunit.</text>
</comment>
<dbReference type="GeneID" id="28936480"/>
<evidence type="ECO:0000256" key="6">
    <source>
        <dbReference type="ARBA" id="ARBA00023242"/>
    </source>
</evidence>
<evidence type="ECO:0000256" key="2">
    <source>
        <dbReference type="ARBA" id="ARBA00017035"/>
    </source>
</evidence>
<keyword evidence="12" id="KW-1185">Reference proteome</keyword>
<comment type="caution">
    <text evidence="11">The sequence shown here is derived from an EMBL/GenBank/DDBJ whole genome shotgun (WGS) entry which is preliminary data.</text>
</comment>
<keyword evidence="5 7" id="KW-0653">Protein transport</keyword>
<gene>
    <name evidence="11" type="ORF">T552_01708</name>
</gene>
<dbReference type="Pfam" id="PF21193">
    <property type="entry name" value="NMD_SH3"/>
    <property type="match status" value="1"/>
</dbReference>
<dbReference type="InterPro" id="IPR007064">
    <property type="entry name" value="Nmd3_N"/>
</dbReference>
<dbReference type="GO" id="GO:0070180">
    <property type="term" value="F:large ribosomal subunit rRNA binding"/>
    <property type="evidence" value="ECO:0007669"/>
    <property type="project" value="EnsemblFungi"/>
</dbReference>
<dbReference type="Proteomes" id="UP000054454">
    <property type="component" value="Unassembled WGS sequence"/>
</dbReference>
<evidence type="ECO:0000256" key="3">
    <source>
        <dbReference type="ARBA" id="ARBA00022448"/>
    </source>
</evidence>
<dbReference type="Pfam" id="PF04981">
    <property type="entry name" value="NMD3"/>
    <property type="match status" value="1"/>
</dbReference>
<keyword evidence="6 7" id="KW-0539">Nucleus</keyword>
<feature type="domain" description="60S ribosomal export protein NMD3 SH3" evidence="10">
    <location>
        <begin position="267"/>
        <end position="314"/>
    </location>
</feature>
<feature type="domain" description="Nmd3 N-terminal" evidence="8">
    <location>
        <begin position="36"/>
        <end position="264"/>
    </location>
</feature>
<dbReference type="InterPro" id="IPR048899">
    <property type="entry name" value="NMD_SH3"/>
</dbReference>